<evidence type="ECO:0000313" key="1">
    <source>
        <dbReference type="EMBL" id="MBO4160093.1"/>
    </source>
</evidence>
<organism evidence="1 2">
    <name type="scientific">Micromonospora antibiotica</name>
    <dbReference type="NCBI Taxonomy" id="2807623"/>
    <lineage>
        <taxon>Bacteria</taxon>
        <taxon>Bacillati</taxon>
        <taxon>Actinomycetota</taxon>
        <taxon>Actinomycetes</taxon>
        <taxon>Micromonosporales</taxon>
        <taxon>Micromonosporaceae</taxon>
        <taxon>Micromonospora</taxon>
    </lineage>
</organism>
<comment type="caution">
    <text evidence="1">The sequence shown here is derived from an EMBL/GenBank/DDBJ whole genome shotgun (WGS) entry which is preliminary data.</text>
</comment>
<sequence>MRPDLGWVVRWHPEHGRSVVLYRNEDVASAYMSYEDEALLFRAGGYWWDGVTWYRPSQVFDRAREVYVNRPVPAALTISAADQPQGDPGKGVLWAIADLDLDTVRPVGSRHWRDDFALWAARHGGGRHLAGCVVHLTAPELAADQLLGVAELAEVAGIGASTLRAYQARGESEVPLPQAIVGGRSMWSRPVAEDWAETRRRSRDGVARTMADRDHDNLSVGVARLWDYFTTAFTIDLWDRDSNRKRFALRWRTKAAVREVAHDVAWTAAASLDRIVPLDDLGATIRAAVLFEFADWQRTARDEEVSYPINHAITRMLDWLIQHKPEQARAVVAEIVGEAERALNIPPAVTGFSLRQALALDGKLPGENAYADFLDLVLPPDN</sequence>
<dbReference type="Proteomes" id="UP000671399">
    <property type="component" value="Unassembled WGS sequence"/>
</dbReference>
<gene>
    <name evidence="1" type="ORF">JQN83_04620</name>
</gene>
<reference evidence="1 2" key="1">
    <citation type="submission" date="2021-03" db="EMBL/GenBank/DDBJ databases">
        <authorList>
            <person name="Lee D.-H."/>
        </authorList>
    </citation>
    <scope>NUCLEOTIDE SEQUENCE [LARGE SCALE GENOMIC DNA]</scope>
    <source>
        <strain evidence="1 2">MMS20-R2-23</strain>
    </source>
</reference>
<name>A0ABS3V3A0_9ACTN</name>
<dbReference type="RefSeq" id="WP_208565711.1">
    <property type="nucleotide sequence ID" value="NZ_JAGFWR010000001.1"/>
</dbReference>
<keyword evidence="2" id="KW-1185">Reference proteome</keyword>
<proteinExistence type="predicted"/>
<evidence type="ECO:0000313" key="2">
    <source>
        <dbReference type="Proteomes" id="UP000671399"/>
    </source>
</evidence>
<protein>
    <submittedName>
        <fullName evidence="1">Uncharacterized protein</fullName>
    </submittedName>
</protein>
<accession>A0ABS3V3A0</accession>
<dbReference type="EMBL" id="JAGFWR010000001">
    <property type="protein sequence ID" value="MBO4160093.1"/>
    <property type="molecule type" value="Genomic_DNA"/>
</dbReference>